<organism evidence="2 3">
    <name type="scientific">Parathielavia hyrcaniae</name>
    <dbReference type="NCBI Taxonomy" id="113614"/>
    <lineage>
        <taxon>Eukaryota</taxon>
        <taxon>Fungi</taxon>
        <taxon>Dikarya</taxon>
        <taxon>Ascomycota</taxon>
        <taxon>Pezizomycotina</taxon>
        <taxon>Sordariomycetes</taxon>
        <taxon>Sordariomycetidae</taxon>
        <taxon>Sordariales</taxon>
        <taxon>Chaetomiaceae</taxon>
        <taxon>Parathielavia</taxon>
    </lineage>
</organism>
<feature type="chain" id="PRO_5042834084" description="Secreted protein" evidence="1">
    <location>
        <begin position="24"/>
        <end position="72"/>
    </location>
</feature>
<protein>
    <recommendedName>
        <fullName evidence="4">Secreted protein</fullName>
    </recommendedName>
</protein>
<dbReference type="AlphaFoldDB" id="A0AAN6Q9E6"/>
<reference evidence="2" key="2">
    <citation type="submission" date="2023-05" db="EMBL/GenBank/DDBJ databases">
        <authorList>
            <consortium name="Lawrence Berkeley National Laboratory"/>
            <person name="Steindorff A."/>
            <person name="Hensen N."/>
            <person name="Bonometti L."/>
            <person name="Westerberg I."/>
            <person name="Brannstrom I.O."/>
            <person name="Guillou S."/>
            <person name="Cros-Aarteil S."/>
            <person name="Calhoun S."/>
            <person name="Haridas S."/>
            <person name="Kuo A."/>
            <person name="Mondo S."/>
            <person name="Pangilinan J."/>
            <person name="Riley R."/>
            <person name="Labutti K."/>
            <person name="Andreopoulos B."/>
            <person name="Lipzen A."/>
            <person name="Chen C."/>
            <person name="Yanf M."/>
            <person name="Daum C."/>
            <person name="Ng V."/>
            <person name="Clum A."/>
            <person name="Ohm R."/>
            <person name="Martin F."/>
            <person name="Silar P."/>
            <person name="Natvig D."/>
            <person name="Lalanne C."/>
            <person name="Gautier V."/>
            <person name="Ament-Velasquez S.L."/>
            <person name="Kruys A."/>
            <person name="Hutchinson M.I."/>
            <person name="Powell A.J."/>
            <person name="Barry K."/>
            <person name="Miller A.N."/>
            <person name="Grigoriev I.V."/>
            <person name="Debuchy R."/>
            <person name="Gladieux P."/>
            <person name="Thoren M.H."/>
            <person name="Johannesson H."/>
        </authorList>
    </citation>
    <scope>NUCLEOTIDE SEQUENCE</scope>
    <source>
        <strain evidence="2">CBS 757.83</strain>
    </source>
</reference>
<dbReference type="EMBL" id="MU863624">
    <property type="protein sequence ID" value="KAK4106020.1"/>
    <property type="molecule type" value="Genomic_DNA"/>
</dbReference>
<evidence type="ECO:0000256" key="1">
    <source>
        <dbReference type="SAM" id="SignalP"/>
    </source>
</evidence>
<name>A0AAN6Q9E6_9PEZI</name>
<comment type="caution">
    <text evidence="2">The sequence shown here is derived from an EMBL/GenBank/DDBJ whole genome shotgun (WGS) entry which is preliminary data.</text>
</comment>
<keyword evidence="1" id="KW-0732">Signal</keyword>
<reference evidence="2" key="1">
    <citation type="journal article" date="2023" name="Mol. Phylogenet. Evol.">
        <title>Genome-scale phylogeny and comparative genomics of the fungal order Sordariales.</title>
        <authorList>
            <person name="Hensen N."/>
            <person name="Bonometti L."/>
            <person name="Westerberg I."/>
            <person name="Brannstrom I.O."/>
            <person name="Guillou S."/>
            <person name="Cros-Aarteil S."/>
            <person name="Calhoun S."/>
            <person name="Haridas S."/>
            <person name="Kuo A."/>
            <person name="Mondo S."/>
            <person name="Pangilinan J."/>
            <person name="Riley R."/>
            <person name="LaButti K."/>
            <person name="Andreopoulos B."/>
            <person name="Lipzen A."/>
            <person name="Chen C."/>
            <person name="Yan M."/>
            <person name="Daum C."/>
            <person name="Ng V."/>
            <person name="Clum A."/>
            <person name="Steindorff A."/>
            <person name="Ohm R.A."/>
            <person name="Martin F."/>
            <person name="Silar P."/>
            <person name="Natvig D.O."/>
            <person name="Lalanne C."/>
            <person name="Gautier V."/>
            <person name="Ament-Velasquez S.L."/>
            <person name="Kruys A."/>
            <person name="Hutchinson M.I."/>
            <person name="Powell A.J."/>
            <person name="Barry K."/>
            <person name="Miller A.N."/>
            <person name="Grigoriev I.V."/>
            <person name="Debuchy R."/>
            <person name="Gladieux P."/>
            <person name="Hiltunen Thoren M."/>
            <person name="Johannesson H."/>
        </authorList>
    </citation>
    <scope>NUCLEOTIDE SEQUENCE</scope>
    <source>
        <strain evidence="2">CBS 757.83</strain>
    </source>
</reference>
<evidence type="ECO:0000313" key="2">
    <source>
        <dbReference type="EMBL" id="KAK4106020.1"/>
    </source>
</evidence>
<accession>A0AAN6Q9E6</accession>
<evidence type="ECO:0000313" key="3">
    <source>
        <dbReference type="Proteomes" id="UP001305647"/>
    </source>
</evidence>
<gene>
    <name evidence="2" type="ORF">N658DRAFT_4129</name>
</gene>
<sequence>MVVVRGCATRWKVFHSLIMYVTSLPLMTPSRACWRSAPIPLFLISTPSKLPYGCPVGNSRVSLIQLADGCSR</sequence>
<proteinExistence type="predicted"/>
<keyword evidence="3" id="KW-1185">Reference proteome</keyword>
<evidence type="ECO:0008006" key="4">
    <source>
        <dbReference type="Google" id="ProtNLM"/>
    </source>
</evidence>
<feature type="signal peptide" evidence="1">
    <location>
        <begin position="1"/>
        <end position="23"/>
    </location>
</feature>
<dbReference type="Proteomes" id="UP001305647">
    <property type="component" value="Unassembled WGS sequence"/>
</dbReference>